<dbReference type="RefSeq" id="WP_088531668.1">
    <property type="nucleotide sequence ID" value="NZ_CP021646.1"/>
</dbReference>
<evidence type="ECO:0000313" key="4">
    <source>
        <dbReference type="EMBL" id="AXR01108.1"/>
    </source>
</evidence>
<dbReference type="PANTHER" id="PTHR22754:SF32">
    <property type="entry name" value="DISCO-INTERACTING PROTEIN 2"/>
    <property type="match status" value="1"/>
</dbReference>
<reference evidence="4 5" key="1">
    <citation type="submission" date="2018-08" db="EMBL/GenBank/DDBJ databases">
        <title>Whole Genome Sequences of Two Pseudoalteromonas piscicida Strains, DE1-A and DE2-A, which Exhibit Strong Antibacterial Activity against Vibrio vulnificus.</title>
        <authorList>
            <person name="Richards G.P."/>
            <person name="Needleman D.S."/>
            <person name="Watson M.A."/>
            <person name="Polson S.W."/>
        </authorList>
    </citation>
    <scope>NUCLEOTIDE SEQUENCE [LARGE SCALE GENOMIC DNA]</scope>
    <source>
        <strain evidence="4 5">DE2-A</strain>
    </source>
</reference>
<dbReference type="GO" id="GO:0070566">
    <property type="term" value="F:adenylyltransferase activity"/>
    <property type="evidence" value="ECO:0007669"/>
    <property type="project" value="TreeGrafter"/>
</dbReference>
<dbReference type="InterPro" id="IPR045851">
    <property type="entry name" value="AMP-bd_C_sf"/>
</dbReference>
<accession>A0AAD0RGA1</accession>
<dbReference type="PROSITE" id="PS00455">
    <property type="entry name" value="AMP_BINDING"/>
    <property type="match status" value="1"/>
</dbReference>
<dbReference type="EMBL" id="CP031761">
    <property type="protein sequence ID" value="AXR01108.1"/>
    <property type="molecule type" value="Genomic_DNA"/>
</dbReference>
<dbReference type="InterPro" id="IPR000873">
    <property type="entry name" value="AMP-dep_synth/lig_dom"/>
</dbReference>
<name>A0AAD0RGA1_PSEO7</name>
<evidence type="ECO:0000313" key="5">
    <source>
        <dbReference type="Proteomes" id="UP000258102"/>
    </source>
</evidence>
<dbReference type="InterPro" id="IPR042099">
    <property type="entry name" value="ANL_N_sf"/>
</dbReference>
<sequence length="546" mass="60721">MRLSYQLASSTPTRDVFLAALNEKQAGIYFYQSDLKTKEFLTYFEIAQQARTFIPMLSALGIKQKTRVLLCAENTKEFVIAWFALLQIGAVPVPMPPSATLAGDNQFAARVEPMLAHHEHFICRQGDVDKLATANITFINIAGFSNCLESDSSPITLPSFADSDEAFIQYTSGSTSAPKGIVINYRNIVENTAALASATQTDKQPTFLTWLPLYHDYGLICNFMLCLLQGYDLIITLPMAFIKRPIKFLQLVGEHQATSMCMPNFALEHIHKAVVQKQAALDLDLCSVQWWSIGAEPISVQAMENLYEVLSPYGLAATALSPSYGLAEATVGVSVSRPNTPYETALLNQRKVILNGQPINGLEIEIRNKDKQGFGELWLRGDSIAKHAYVDGKKLSITDPKGYVFTKDIAAIISNQVVISGRQDEMICLRGENIFPYDIEALVRQLTELPIRRVACFFVPTNNNVKTVLMYESKEKHVHLHEQLHQQIFAHIAAHSTLKVDEMIAVPTKAVPVTTSGKIQRTKARNQYIQTGYKDIAVLRTTRASA</sequence>
<protein>
    <recommendedName>
        <fullName evidence="6">AMP-dependent synthetase/ligase domain-containing protein</fullName>
    </recommendedName>
</protein>
<dbReference type="InterPro" id="IPR020845">
    <property type="entry name" value="AMP-binding_CS"/>
</dbReference>
<dbReference type="PANTHER" id="PTHR22754">
    <property type="entry name" value="DISCO-INTERACTING PROTEIN 2 DIP2 -RELATED"/>
    <property type="match status" value="1"/>
</dbReference>
<evidence type="ECO:0000259" key="3">
    <source>
        <dbReference type="Pfam" id="PF23024"/>
    </source>
</evidence>
<evidence type="ECO:0000256" key="1">
    <source>
        <dbReference type="ARBA" id="ARBA00006432"/>
    </source>
</evidence>
<feature type="domain" description="AMP-binding enzyme C-terminal" evidence="3">
    <location>
        <begin position="425"/>
        <end position="534"/>
    </location>
</feature>
<organism evidence="4 5">
    <name type="scientific">Pseudoalteromonas piscicida</name>
    <dbReference type="NCBI Taxonomy" id="43662"/>
    <lineage>
        <taxon>Bacteria</taxon>
        <taxon>Pseudomonadati</taxon>
        <taxon>Pseudomonadota</taxon>
        <taxon>Gammaproteobacteria</taxon>
        <taxon>Alteromonadales</taxon>
        <taxon>Pseudoalteromonadaceae</taxon>
        <taxon>Pseudoalteromonas</taxon>
    </lineage>
</organism>
<dbReference type="AlphaFoldDB" id="A0AAD0RGA1"/>
<dbReference type="InterPro" id="IPR025110">
    <property type="entry name" value="AMP-bd_C"/>
</dbReference>
<dbReference type="SUPFAM" id="SSF56801">
    <property type="entry name" value="Acetyl-CoA synthetase-like"/>
    <property type="match status" value="1"/>
</dbReference>
<dbReference type="Gene3D" id="3.30.300.30">
    <property type="match status" value="1"/>
</dbReference>
<comment type="similarity">
    <text evidence="1">Belongs to the ATP-dependent AMP-binding enzyme family.</text>
</comment>
<evidence type="ECO:0000259" key="2">
    <source>
        <dbReference type="Pfam" id="PF00501"/>
    </source>
</evidence>
<proteinExistence type="inferred from homology"/>
<dbReference type="KEGG" id="ppis:B1L02_14960"/>
<dbReference type="Gene3D" id="3.40.50.12780">
    <property type="entry name" value="N-terminal domain of ligase-like"/>
    <property type="match status" value="1"/>
</dbReference>
<gene>
    <name evidence="4" type="ORF">D0511_02780</name>
</gene>
<dbReference type="Pfam" id="PF23024">
    <property type="entry name" value="AMP-dom_DIP2-like"/>
    <property type="match status" value="1"/>
</dbReference>
<dbReference type="GO" id="GO:0005886">
    <property type="term" value="C:plasma membrane"/>
    <property type="evidence" value="ECO:0007669"/>
    <property type="project" value="TreeGrafter"/>
</dbReference>
<dbReference type="GO" id="GO:0006633">
    <property type="term" value="P:fatty acid biosynthetic process"/>
    <property type="evidence" value="ECO:0007669"/>
    <property type="project" value="TreeGrafter"/>
</dbReference>
<feature type="domain" description="AMP-dependent synthetase/ligase" evidence="2">
    <location>
        <begin position="36"/>
        <end position="386"/>
    </location>
</feature>
<evidence type="ECO:0008006" key="6">
    <source>
        <dbReference type="Google" id="ProtNLM"/>
    </source>
</evidence>
<dbReference type="Proteomes" id="UP000258102">
    <property type="component" value="Chromosome 1"/>
</dbReference>
<dbReference type="Pfam" id="PF00501">
    <property type="entry name" value="AMP-binding"/>
    <property type="match status" value="1"/>
</dbReference>